<name>A0AAD6AS61_9TELE</name>
<organism evidence="4 5">
    <name type="scientific">Pogonophryne albipinna</name>
    <dbReference type="NCBI Taxonomy" id="1090488"/>
    <lineage>
        <taxon>Eukaryota</taxon>
        <taxon>Metazoa</taxon>
        <taxon>Chordata</taxon>
        <taxon>Craniata</taxon>
        <taxon>Vertebrata</taxon>
        <taxon>Euteleostomi</taxon>
        <taxon>Actinopterygii</taxon>
        <taxon>Neopterygii</taxon>
        <taxon>Teleostei</taxon>
        <taxon>Neoteleostei</taxon>
        <taxon>Acanthomorphata</taxon>
        <taxon>Eupercaria</taxon>
        <taxon>Perciformes</taxon>
        <taxon>Notothenioidei</taxon>
        <taxon>Pogonophryne</taxon>
    </lineage>
</organism>
<proteinExistence type="predicted"/>
<feature type="region of interest" description="Disordered" evidence="1">
    <location>
        <begin position="68"/>
        <end position="193"/>
    </location>
</feature>
<comment type="caution">
    <text evidence="4">The sequence shown here is derived from an EMBL/GenBank/DDBJ whole genome shotgun (WGS) entry which is preliminary data.</text>
</comment>
<evidence type="ECO:0000313" key="5">
    <source>
        <dbReference type="Proteomes" id="UP001219934"/>
    </source>
</evidence>
<evidence type="ECO:0000313" key="4">
    <source>
        <dbReference type="EMBL" id="KAJ4929867.1"/>
    </source>
</evidence>
<evidence type="ECO:0000256" key="1">
    <source>
        <dbReference type="SAM" id="MobiDB-lite"/>
    </source>
</evidence>
<keyword evidence="2" id="KW-0812">Transmembrane</keyword>
<dbReference type="AlphaFoldDB" id="A0AAD6AS61"/>
<feature type="region of interest" description="Disordered" evidence="1">
    <location>
        <begin position="252"/>
        <end position="287"/>
    </location>
</feature>
<dbReference type="InterPro" id="IPR037645">
    <property type="entry name" value="KCT2"/>
</dbReference>
<feature type="transmembrane region" description="Helical" evidence="2">
    <location>
        <begin position="337"/>
        <end position="355"/>
    </location>
</feature>
<evidence type="ECO:0000256" key="3">
    <source>
        <dbReference type="SAM" id="SignalP"/>
    </source>
</evidence>
<dbReference type="PANTHER" id="PTHR16502">
    <property type="entry name" value="KERATINOCYTE-ASSOCIATED TRANSMEMBRANE PROTEIN 2"/>
    <property type="match status" value="1"/>
</dbReference>
<feature type="compositionally biased region" description="Low complexity" evidence="1">
    <location>
        <begin position="97"/>
        <end position="178"/>
    </location>
</feature>
<evidence type="ECO:0000256" key="2">
    <source>
        <dbReference type="SAM" id="Phobius"/>
    </source>
</evidence>
<reference evidence="4" key="1">
    <citation type="submission" date="2022-11" db="EMBL/GenBank/DDBJ databases">
        <title>Chromosome-level genome of Pogonophryne albipinna.</title>
        <authorList>
            <person name="Jo E."/>
        </authorList>
    </citation>
    <scope>NUCLEOTIDE SEQUENCE</scope>
    <source>
        <strain evidence="4">SGF0006</strain>
        <tissue evidence="4">Muscle</tissue>
    </source>
</reference>
<feature type="signal peptide" evidence="3">
    <location>
        <begin position="1"/>
        <end position="32"/>
    </location>
</feature>
<dbReference type="EMBL" id="JAPTMU010000016">
    <property type="protein sequence ID" value="KAJ4929867.1"/>
    <property type="molecule type" value="Genomic_DNA"/>
</dbReference>
<keyword evidence="3" id="KW-0732">Signal</keyword>
<dbReference type="Pfam" id="PF17818">
    <property type="entry name" value="KCT2"/>
    <property type="match status" value="1"/>
</dbReference>
<keyword evidence="2" id="KW-1133">Transmembrane helix</keyword>
<dbReference type="PANTHER" id="PTHR16502:SF0">
    <property type="entry name" value="KERATINOCYTE-ASSOCIATED TRANSMEMBRANE PROTEIN 2"/>
    <property type="match status" value="1"/>
</dbReference>
<keyword evidence="2" id="KW-0472">Membrane</keyword>
<evidence type="ECO:0008006" key="6">
    <source>
        <dbReference type="Google" id="ProtNLM"/>
    </source>
</evidence>
<gene>
    <name evidence="4" type="ORF">JOQ06_018888</name>
</gene>
<accession>A0AAD6AS61</accession>
<sequence length="404" mass="42898">MATCRTMGRSRGNMCALSLVIFLQLLVSGCLSAPVNNSNTMAATSQGIQLGNTKQNESPSIITVDKKVNDTVPSPSQPSVVAATESKKPATPAGSDSAAAAAAPKNSSTTAAAATAPKNSSTTAAAAATAPKNSSTTTAAAATAPKNSSTTTAAAATAPKNSSTTAAATAPKNSSTTAIGPKVTEKEHEETALDPVTIIETSDHSLLPEPVDPVIAEVANSQQTENQSTDKPAVAETTTTAISDYKSSIALNPSTEQEPDLDLQPTTDGGPARHIDLDNYPEEEDEDDDAAYNDVYENNSMNMAKGEPVSRLQPEDMEVTRYKGADSYNTEDEDSHFFFHLVILAFLVAIVYITYHNKRKIYLLAQSRRWKDGLCSRNTVEYHRLDQNVNEAMPSLKMTRDYVF</sequence>
<feature type="chain" id="PRO_5042021732" description="Keratinocyte-associated transmembrane protein 2" evidence="3">
    <location>
        <begin position="33"/>
        <end position="404"/>
    </location>
</feature>
<dbReference type="PROSITE" id="PS51257">
    <property type="entry name" value="PROKAR_LIPOPROTEIN"/>
    <property type="match status" value="1"/>
</dbReference>
<keyword evidence="5" id="KW-1185">Reference proteome</keyword>
<protein>
    <recommendedName>
        <fullName evidence="6">Keratinocyte-associated transmembrane protein 2</fullName>
    </recommendedName>
</protein>
<dbReference type="Proteomes" id="UP001219934">
    <property type="component" value="Unassembled WGS sequence"/>
</dbReference>